<protein>
    <submittedName>
        <fullName evidence="2">Uncharacterized protein</fullName>
    </submittedName>
</protein>
<dbReference type="AlphaFoldDB" id="A0A1X1CNX0"/>
<evidence type="ECO:0000256" key="1">
    <source>
        <dbReference type="SAM" id="Phobius"/>
    </source>
</evidence>
<keyword evidence="1" id="KW-0812">Transmembrane</keyword>
<evidence type="ECO:0000313" key="2">
    <source>
        <dbReference type="EMBL" id="ORM66108.1"/>
    </source>
</evidence>
<comment type="caution">
    <text evidence="2">The sequence shown here is derived from an EMBL/GenBank/DDBJ whole genome shotgun (WGS) entry which is preliminary data.</text>
</comment>
<feature type="transmembrane region" description="Helical" evidence="1">
    <location>
        <begin position="36"/>
        <end position="55"/>
    </location>
</feature>
<gene>
    <name evidence="2" type="ORF">HA51_24000</name>
</gene>
<feature type="transmembrane region" description="Helical" evidence="1">
    <location>
        <begin position="113"/>
        <end position="134"/>
    </location>
</feature>
<keyword evidence="1" id="KW-1133">Transmembrane helix</keyword>
<dbReference type="EMBL" id="MLFR01000039">
    <property type="protein sequence ID" value="ORM66108.1"/>
    <property type="molecule type" value="Genomic_DNA"/>
</dbReference>
<feature type="transmembrane region" description="Helical" evidence="1">
    <location>
        <begin position="85"/>
        <end position="107"/>
    </location>
</feature>
<accession>A0A1X1CNX0</accession>
<evidence type="ECO:0000313" key="3">
    <source>
        <dbReference type="Proteomes" id="UP000193558"/>
    </source>
</evidence>
<dbReference type="RefSeq" id="WP_084937853.1">
    <property type="nucleotide sequence ID" value="NZ_MLFR01000039.1"/>
</dbReference>
<reference evidence="2 3" key="1">
    <citation type="journal article" date="2017" name="Antonie Van Leeuwenhoek">
        <title>Phylogenomic resolution of the bacterial genus Pantoea and its relationship with Erwinia and Tatumella.</title>
        <authorList>
            <person name="Palmer M."/>
            <person name="Steenkamp E.T."/>
            <person name="Coetzee M.P."/>
            <person name="Chan W.Y."/>
            <person name="van Zyl E."/>
            <person name="De Maayer P."/>
            <person name="Coutinho T.A."/>
            <person name="Blom J."/>
            <person name="Smits T.H."/>
            <person name="Duffy B."/>
            <person name="Venter S.N."/>
        </authorList>
    </citation>
    <scope>NUCLEOTIDE SEQUENCE [LARGE SCALE GENOMIC DNA]</scope>
    <source>
        <strain evidence="2 3">LMG 26275</strain>
    </source>
</reference>
<name>A0A1X1CNX0_9GAMM</name>
<sequence>MSFKKFLFLFFLAFLSGFWAFYYLSLNINFSKAPTPWVLLTLLLFPSGYCVQALFKVPEANEHTSLSSDELRRLKPIIRIKTRRLSILATYYLISAMIVAIGFYAIPNSSENYIYFISLSGALITSSLCSFFYIKSIMDEAQEFKSKLIHRSEELKKRKEILEKANKEVD</sequence>
<dbReference type="Proteomes" id="UP000193558">
    <property type="component" value="Unassembled WGS sequence"/>
</dbReference>
<organism evidence="2 3">
    <name type="scientific">Pantoea rwandensis</name>
    <dbReference type="NCBI Taxonomy" id="1076550"/>
    <lineage>
        <taxon>Bacteria</taxon>
        <taxon>Pseudomonadati</taxon>
        <taxon>Pseudomonadota</taxon>
        <taxon>Gammaproteobacteria</taxon>
        <taxon>Enterobacterales</taxon>
        <taxon>Erwiniaceae</taxon>
        <taxon>Pantoea</taxon>
    </lineage>
</organism>
<keyword evidence="1" id="KW-0472">Membrane</keyword>
<proteinExistence type="predicted"/>
<dbReference type="OrthoDB" id="6638526at2"/>